<dbReference type="OrthoDB" id="199400at2759"/>
<name>A0A8E0VK33_9TREM</name>
<evidence type="ECO:0000313" key="3">
    <source>
        <dbReference type="Proteomes" id="UP000728185"/>
    </source>
</evidence>
<evidence type="ECO:0000313" key="2">
    <source>
        <dbReference type="EMBL" id="KAA0190274.1"/>
    </source>
</evidence>
<keyword evidence="3" id="KW-1185">Reference proteome</keyword>
<organism evidence="2 3">
    <name type="scientific">Fasciolopsis buskii</name>
    <dbReference type="NCBI Taxonomy" id="27845"/>
    <lineage>
        <taxon>Eukaryota</taxon>
        <taxon>Metazoa</taxon>
        <taxon>Spiralia</taxon>
        <taxon>Lophotrochozoa</taxon>
        <taxon>Platyhelminthes</taxon>
        <taxon>Trematoda</taxon>
        <taxon>Digenea</taxon>
        <taxon>Plagiorchiida</taxon>
        <taxon>Echinostomata</taxon>
        <taxon>Echinostomatoidea</taxon>
        <taxon>Fasciolidae</taxon>
        <taxon>Fasciolopsis</taxon>
    </lineage>
</organism>
<dbReference type="PANTHER" id="PTHR46788:SF1">
    <property type="entry name" value="EF-HAND CALCIUM-BINDING DOMAIN-CONTAINING PROTEIN 5"/>
    <property type="match status" value="1"/>
</dbReference>
<dbReference type="AlphaFoldDB" id="A0A8E0VK33"/>
<proteinExistence type="predicted"/>
<gene>
    <name evidence="2" type="ORF">FBUS_10659</name>
</gene>
<reference evidence="2" key="1">
    <citation type="submission" date="2019-05" db="EMBL/GenBank/DDBJ databases">
        <title>Annotation for the trematode Fasciolopsis buski.</title>
        <authorList>
            <person name="Choi Y.-J."/>
        </authorList>
    </citation>
    <scope>NUCLEOTIDE SEQUENCE</scope>
    <source>
        <strain evidence="2">HT</strain>
        <tissue evidence="2">Whole worm</tissue>
    </source>
</reference>
<protein>
    <submittedName>
        <fullName evidence="2">EF-hand calcium-binding domain-containing protein 5</fullName>
    </submittedName>
</protein>
<feature type="region of interest" description="Disordered" evidence="1">
    <location>
        <begin position="412"/>
        <end position="432"/>
    </location>
</feature>
<sequence length="506" mass="58045">MYVFRDPGSTLFKRPCCFPQKNSEISTYTDTPELSMAARTSAENNQIEEKMEAKVPSPGDVFIKRSLTIMFRNSIANKEADKKRICKLLRQVSLDVLATEWLNIGQQTIESRAYLIGNVLPQVVLGLEHILREAVAKELAGSNAQPAAIQSEGADPNFNPINRLAEFLMRNNHRYNNFCETSPYVRGLRNTVAKLQDEMFMRCNSQLAQLKAFVMKTREEKLRRQQEDEEEGRYREACVGDLFMKFLAPGKETIEAATVGWHILLFVVQDSIYAFLNLAVKVPETIRQILVPIFEKNTVEDKPKSYGRDEFITYVMLYAKPMNKDIFEIFLEHMELCAAEYRKTVYREKRTHLMTKFFVSCDLDQHGRMSRDRLRFLCERYFESAPKDMRELLKNPADWPVREYHLRVISPSPEPIADENNSNSGDLGGARENAAMDQNNSAALFPEELRLAETKIESEYSSMPGEEEVQLAGQYKTGRSIVPKQLWTGSKKNDEILKVPESNAGK</sequence>
<comment type="caution">
    <text evidence="2">The sequence shown here is derived from an EMBL/GenBank/DDBJ whole genome shotgun (WGS) entry which is preliminary data.</text>
</comment>
<dbReference type="CDD" id="cd22968">
    <property type="entry name" value="DD_EFCAB5"/>
    <property type="match status" value="1"/>
</dbReference>
<dbReference type="Proteomes" id="UP000728185">
    <property type="component" value="Unassembled WGS sequence"/>
</dbReference>
<evidence type="ECO:0000256" key="1">
    <source>
        <dbReference type="SAM" id="MobiDB-lite"/>
    </source>
</evidence>
<dbReference type="PANTHER" id="PTHR46788">
    <property type="entry name" value="EF-HAND CALCIUM-BINDING DOMAIN-CONTAINING PROTEIN 5"/>
    <property type="match status" value="1"/>
</dbReference>
<accession>A0A8E0VK33</accession>
<dbReference type="EMBL" id="LUCM01007231">
    <property type="protein sequence ID" value="KAA0190274.1"/>
    <property type="molecule type" value="Genomic_DNA"/>
</dbReference>